<gene>
    <name evidence="3" type="ORF">POI8812_01793</name>
</gene>
<name>A0A2R8AB71_9RHOB</name>
<dbReference type="PRINTS" id="PR00111">
    <property type="entry name" value="ABHYDROLASE"/>
</dbReference>
<feature type="domain" description="AB hydrolase-1" evidence="2">
    <location>
        <begin position="26"/>
        <end position="279"/>
    </location>
</feature>
<dbReference type="AlphaFoldDB" id="A0A2R8AB71"/>
<organism evidence="3 4">
    <name type="scientific">Pontivivens insulae</name>
    <dbReference type="NCBI Taxonomy" id="1639689"/>
    <lineage>
        <taxon>Bacteria</taxon>
        <taxon>Pseudomonadati</taxon>
        <taxon>Pseudomonadota</taxon>
        <taxon>Alphaproteobacteria</taxon>
        <taxon>Rhodobacterales</taxon>
        <taxon>Paracoccaceae</taxon>
        <taxon>Pontivivens</taxon>
    </lineage>
</organism>
<keyword evidence="4" id="KW-1185">Reference proteome</keyword>
<dbReference type="OrthoDB" id="9804723at2"/>
<dbReference type="Gene3D" id="3.40.50.1820">
    <property type="entry name" value="alpha/beta hydrolase"/>
    <property type="match status" value="1"/>
</dbReference>
<evidence type="ECO:0000256" key="1">
    <source>
        <dbReference type="ARBA" id="ARBA00022801"/>
    </source>
</evidence>
<dbReference type="InterPro" id="IPR000639">
    <property type="entry name" value="Epox_hydrolase-like"/>
</dbReference>
<dbReference type="PANTHER" id="PTHR43329">
    <property type="entry name" value="EPOXIDE HYDROLASE"/>
    <property type="match status" value="1"/>
</dbReference>
<reference evidence="3 4" key="1">
    <citation type="submission" date="2018-03" db="EMBL/GenBank/DDBJ databases">
        <authorList>
            <person name="Keele B.F."/>
        </authorList>
    </citation>
    <scope>NUCLEOTIDE SEQUENCE [LARGE SCALE GENOMIC DNA]</scope>
    <source>
        <strain evidence="3 4">CeCT 8812</strain>
    </source>
</reference>
<keyword evidence="1 3" id="KW-0378">Hydrolase</keyword>
<accession>A0A2R8AB71</accession>
<dbReference type="InterPro" id="IPR029058">
    <property type="entry name" value="AB_hydrolase_fold"/>
</dbReference>
<protein>
    <submittedName>
        <fullName evidence="3">Soluble epoxide hydrolase</fullName>
        <ecNumber evidence="3">3.3.2.10</ecNumber>
    </submittedName>
</protein>
<dbReference type="RefSeq" id="WP_108782175.1">
    <property type="nucleotide sequence ID" value="NZ_OMKW01000002.1"/>
</dbReference>
<dbReference type="PRINTS" id="PR00412">
    <property type="entry name" value="EPOXHYDRLASE"/>
</dbReference>
<dbReference type="EC" id="3.3.2.10" evidence="3"/>
<dbReference type="Proteomes" id="UP000244932">
    <property type="component" value="Unassembled WGS sequence"/>
</dbReference>
<dbReference type="EMBL" id="OMKW01000002">
    <property type="protein sequence ID" value="SPF29482.1"/>
    <property type="molecule type" value="Genomic_DNA"/>
</dbReference>
<dbReference type="GO" id="GO:0004301">
    <property type="term" value="F:epoxide hydrolase activity"/>
    <property type="evidence" value="ECO:0007669"/>
    <property type="project" value="UniProtKB-EC"/>
</dbReference>
<dbReference type="SUPFAM" id="SSF53474">
    <property type="entry name" value="alpha/beta-Hydrolases"/>
    <property type="match status" value="1"/>
</dbReference>
<evidence type="ECO:0000313" key="4">
    <source>
        <dbReference type="Proteomes" id="UP000244932"/>
    </source>
</evidence>
<proteinExistence type="predicted"/>
<dbReference type="InterPro" id="IPR000073">
    <property type="entry name" value="AB_hydrolase_1"/>
</dbReference>
<evidence type="ECO:0000313" key="3">
    <source>
        <dbReference type="EMBL" id="SPF29482.1"/>
    </source>
</evidence>
<dbReference type="Pfam" id="PF00561">
    <property type="entry name" value="Abhydrolase_1"/>
    <property type="match status" value="1"/>
</dbReference>
<sequence>MIEEHRVMIDGAPTRVLTSGPTDGSPLILLHGFPEMSLAFTPLMDALKSFRCIAFDQRGFGISRNPAPDLKGFAMPALLSDLHAIADAFELRSFSLLGHDWGAAVAYAAAFAMPERVERLIVMNGVHPVCFQRALSAGGPQSEASAYIDWLRADGVEDVLRADGFARLLGLFAAHMDMGWLEGKTREMYLAEWARPRALEGMVSWYRVSPVEVAAPGQPRPLPDWAKADLQVRMPHLLIWGQNDTALLPEATEGLEGICHDLTRVTLPDCDHWLHHQRPEAVAAAITSWLDP</sequence>
<evidence type="ECO:0000259" key="2">
    <source>
        <dbReference type="Pfam" id="PF00561"/>
    </source>
</evidence>